<organism evidence="3 4">
    <name type="scientific">Anaerobaca lacustris</name>
    <dbReference type="NCBI Taxonomy" id="3044600"/>
    <lineage>
        <taxon>Bacteria</taxon>
        <taxon>Pseudomonadati</taxon>
        <taxon>Planctomycetota</taxon>
        <taxon>Phycisphaerae</taxon>
        <taxon>Sedimentisphaerales</taxon>
        <taxon>Anaerobacaceae</taxon>
        <taxon>Anaerobaca</taxon>
    </lineage>
</organism>
<feature type="transmembrane region" description="Helical" evidence="1">
    <location>
        <begin position="20"/>
        <end position="44"/>
    </location>
</feature>
<dbReference type="Pfam" id="PF12773">
    <property type="entry name" value="DZR"/>
    <property type="match status" value="1"/>
</dbReference>
<gene>
    <name evidence="3" type="ORF">QJ522_05740</name>
</gene>
<dbReference type="InterPro" id="IPR025874">
    <property type="entry name" value="DZR"/>
</dbReference>
<protein>
    <submittedName>
        <fullName evidence="3">Zinc ribbon domain-containing protein</fullName>
    </submittedName>
</protein>
<keyword evidence="1" id="KW-0812">Transmembrane</keyword>
<comment type="caution">
    <text evidence="3">The sequence shown here is derived from an EMBL/GenBank/DDBJ whole genome shotgun (WGS) entry which is preliminary data.</text>
</comment>
<evidence type="ECO:0000256" key="1">
    <source>
        <dbReference type="SAM" id="Phobius"/>
    </source>
</evidence>
<keyword evidence="4" id="KW-1185">Reference proteome</keyword>
<feature type="domain" description="DZANK-type" evidence="2">
    <location>
        <begin position="130"/>
        <end position="175"/>
    </location>
</feature>
<sequence length="179" mass="19339">MDEERINPGHSGTRIVLRTIGPLIALVGLGLMVFGLVDFFRAFGGSGPPRYFWCIFLGMPLLAVGGILTKLAYLGKIFRYMAGETAPPMKDTFNYMAEGTREGVKSMASALGQGLREGGFVAGSQTTVRCHKCNALVAETAKFCRWCGQAMGKSKPCPQCAEVNDPDAKFCDNCGYKYG</sequence>
<evidence type="ECO:0000259" key="2">
    <source>
        <dbReference type="Pfam" id="PF12773"/>
    </source>
</evidence>
<proteinExistence type="predicted"/>
<feature type="transmembrane region" description="Helical" evidence="1">
    <location>
        <begin position="50"/>
        <end position="73"/>
    </location>
</feature>
<dbReference type="AlphaFoldDB" id="A0AAW6TS66"/>
<dbReference type="RefSeq" id="WP_349243948.1">
    <property type="nucleotide sequence ID" value="NZ_JASCXX010000005.1"/>
</dbReference>
<reference evidence="3" key="1">
    <citation type="submission" date="2023-05" db="EMBL/GenBank/DDBJ databases">
        <title>Anaerotaeda fermentans gen. nov., sp. nov., a novel anaerobic planctomycete of the new family within the order Sedimentisphaerales isolated from Taman Peninsula, Russia.</title>
        <authorList>
            <person name="Khomyakova M.A."/>
            <person name="Merkel A.Y."/>
            <person name="Slobodkin A.I."/>
        </authorList>
    </citation>
    <scope>NUCLEOTIDE SEQUENCE</scope>
    <source>
        <strain evidence="3">M17dextr</strain>
    </source>
</reference>
<accession>A0AAW6TS66</accession>
<name>A0AAW6TS66_9BACT</name>
<keyword evidence="1" id="KW-0472">Membrane</keyword>
<evidence type="ECO:0000313" key="3">
    <source>
        <dbReference type="EMBL" id="MDI6448537.1"/>
    </source>
</evidence>
<dbReference type="Proteomes" id="UP001431776">
    <property type="component" value="Unassembled WGS sequence"/>
</dbReference>
<dbReference type="EMBL" id="JASCXX010000005">
    <property type="protein sequence ID" value="MDI6448537.1"/>
    <property type="molecule type" value="Genomic_DNA"/>
</dbReference>
<evidence type="ECO:0000313" key="4">
    <source>
        <dbReference type="Proteomes" id="UP001431776"/>
    </source>
</evidence>
<keyword evidence="1" id="KW-1133">Transmembrane helix</keyword>